<dbReference type="RefSeq" id="WP_127071190.1">
    <property type="nucleotide sequence ID" value="NZ_BMKB01000003.1"/>
</dbReference>
<sequence>MGKKIEFEFDDVTDEIDRAARVAALADHELLSYHARLHSRALAGGEWISLLEDEMERRGLIKRS</sequence>
<name>A0A916VY00_9HYPH</name>
<proteinExistence type="predicted"/>
<evidence type="ECO:0000313" key="1">
    <source>
        <dbReference type="EMBL" id="GGA51427.1"/>
    </source>
</evidence>
<keyword evidence="2" id="KW-1185">Reference proteome</keyword>
<evidence type="ECO:0000313" key="2">
    <source>
        <dbReference type="Proteomes" id="UP000596977"/>
    </source>
</evidence>
<dbReference type="AlphaFoldDB" id="A0A916VY00"/>
<comment type="caution">
    <text evidence="1">The sequence shown here is derived from an EMBL/GenBank/DDBJ whole genome shotgun (WGS) entry which is preliminary data.</text>
</comment>
<protein>
    <submittedName>
        <fullName evidence="1">Uncharacterized protein</fullName>
    </submittedName>
</protein>
<organism evidence="1 2">
    <name type="scientific">Pelagibacterium lentulum</name>
    <dbReference type="NCBI Taxonomy" id="2029865"/>
    <lineage>
        <taxon>Bacteria</taxon>
        <taxon>Pseudomonadati</taxon>
        <taxon>Pseudomonadota</taxon>
        <taxon>Alphaproteobacteria</taxon>
        <taxon>Hyphomicrobiales</taxon>
        <taxon>Devosiaceae</taxon>
        <taxon>Pelagibacterium</taxon>
    </lineage>
</organism>
<reference evidence="1 2" key="1">
    <citation type="journal article" date="2014" name="Int. J. Syst. Evol. Microbiol.">
        <title>Complete genome sequence of Corynebacterium casei LMG S-19264T (=DSM 44701T), isolated from a smear-ripened cheese.</title>
        <authorList>
            <consortium name="US DOE Joint Genome Institute (JGI-PGF)"/>
            <person name="Walter F."/>
            <person name="Albersmeier A."/>
            <person name="Kalinowski J."/>
            <person name="Ruckert C."/>
        </authorList>
    </citation>
    <scope>NUCLEOTIDE SEQUENCE [LARGE SCALE GENOMIC DNA]</scope>
    <source>
        <strain evidence="1 2">CGMCC 1.15896</strain>
    </source>
</reference>
<gene>
    <name evidence="1" type="ORF">GCM10011499_21840</name>
</gene>
<dbReference type="EMBL" id="BMKB01000003">
    <property type="protein sequence ID" value="GGA51427.1"/>
    <property type="molecule type" value="Genomic_DNA"/>
</dbReference>
<accession>A0A916VY00</accession>
<dbReference type="Proteomes" id="UP000596977">
    <property type="component" value="Unassembled WGS sequence"/>
</dbReference>